<evidence type="ECO:0000256" key="2">
    <source>
        <dbReference type="ARBA" id="ARBA00011344"/>
    </source>
</evidence>
<dbReference type="Gene3D" id="3.10.450.50">
    <property type="match status" value="1"/>
</dbReference>
<dbReference type="InterPro" id="IPR037401">
    <property type="entry name" value="SnoaL-like"/>
</dbReference>
<reference evidence="9" key="1">
    <citation type="submission" date="2022-10" db="EMBL/GenBank/DDBJ databases">
        <title>The WGS of Solirubrobacter sp. CPCC 204708.</title>
        <authorList>
            <person name="Jiang Z."/>
        </authorList>
    </citation>
    <scope>NUCLEOTIDE SEQUENCE</scope>
    <source>
        <strain evidence="9">CPCC 204708</strain>
    </source>
</reference>
<dbReference type="Pfam" id="PF08281">
    <property type="entry name" value="Sigma70_r4_2"/>
    <property type="match status" value="1"/>
</dbReference>
<evidence type="ECO:0000256" key="4">
    <source>
        <dbReference type="ARBA" id="ARBA00023082"/>
    </source>
</evidence>
<dbReference type="InterPro" id="IPR013324">
    <property type="entry name" value="RNA_pol_sigma_r3/r4-like"/>
</dbReference>
<dbReference type="Gene3D" id="1.10.1740.10">
    <property type="match status" value="1"/>
</dbReference>
<comment type="similarity">
    <text evidence="1">Belongs to the sigma-70 factor family. ECF subfamily.</text>
</comment>
<dbReference type="InterPro" id="IPR032710">
    <property type="entry name" value="NTF2-like_dom_sf"/>
</dbReference>
<feature type="domain" description="SnoaL-like" evidence="8">
    <location>
        <begin position="235"/>
        <end position="330"/>
    </location>
</feature>
<dbReference type="NCBIfam" id="TIGR02960">
    <property type="entry name" value="SigX5"/>
    <property type="match status" value="1"/>
</dbReference>
<keyword evidence="5" id="KW-0804">Transcription</keyword>
<dbReference type="InterPro" id="IPR014284">
    <property type="entry name" value="RNA_pol_sigma-70_dom"/>
</dbReference>
<dbReference type="InterPro" id="IPR013249">
    <property type="entry name" value="RNA_pol_sigma70_r4_t2"/>
</dbReference>
<evidence type="ECO:0000256" key="3">
    <source>
        <dbReference type="ARBA" id="ARBA00023015"/>
    </source>
</evidence>
<dbReference type="NCBIfam" id="NF006089">
    <property type="entry name" value="PRK08241.1"/>
    <property type="match status" value="1"/>
</dbReference>
<dbReference type="InterPro" id="IPR036388">
    <property type="entry name" value="WH-like_DNA-bd_sf"/>
</dbReference>
<dbReference type="Pfam" id="PF04542">
    <property type="entry name" value="Sigma70_r2"/>
    <property type="match status" value="1"/>
</dbReference>
<dbReference type="InterPro" id="IPR007627">
    <property type="entry name" value="RNA_pol_sigma70_r2"/>
</dbReference>
<dbReference type="PANTHER" id="PTHR43133:SF65">
    <property type="entry name" value="ECF RNA POLYMERASE SIGMA FACTOR SIGG"/>
    <property type="match status" value="1"/>
</dbReference>
<keyword evidence="4" id="KW-0731">Sigma factor</keyword>
<dbReference type="InterPro" id="IPR039425">
    <property type="entry name" value="RNA_pol_sigma-70-like"/>
</dbReference>
<dbReference type="SUPFAM" id="SSF54427">
    <property type="entry name" value="NTF2-like"/>
    <property type="match status" value="1"/>
</dbReference>
<evidence type="ECO:0000259" key="6">
    <source>
        <dbReference type="Pfam" id="PF04542"/>
    </source>
</evidence>
<evidence type="ECO:0000313" key="9">
    <source>
        <dbReference type="EMBL" id="MDA0140807.1"/>
    </source>
</evidence>
<dbReference type="Gene3D" id="1.10.10.10">
    <property type="entry name" value="Winged helix-like DNA-binding domain superfamily/Winged helix DNA-binding domain"/>
    <property type="match status" value="1"/>
</dbReference>
<evidence type="ECO:0000259" key="7">
    <source>
        <dbReference type="Pfam" id="PF08281"/>
    </source>
</evidence>
<proteinExistence type="inferred from homology"/>
<gene>
    <name evidence="9" type="ORF">OJ962_25145</name>
</gene>
<sequence>MQARDAHGCRRSIEVRIGQRSRQTTAPEATLIEAARAGDEKAFESLVAPYRRALHAHCYRMLGTLADSEDAVQDSMLRAWRGLAGFDGRSSLRNWLHRIATNASLDVIAHRGRSPVLLAEQGPPTAEAWDPETRKETEVLWLQPLPDEGYERREGVELAFIAALEHLSPNQRAALIMREVLGFSAREVAEVMTTSEPSVKSALQRARARLDERVPNRSQQETLRALGDTRVQMIVRNYADAFERGDVDGLVSMLADHAEWSMSPYSLWYSGRDAIRQLLATGPAKEGWRHRFTSANGQPAVGCYRWDARRAAFVADGIDVLTLDDDGRILAMTALLDPALFARFGLPERIDS</sequence>
<keyword evidence="9" id="KW-0808">Transferase</keyword>
<evidence type="ECO:0000313" key="10">
    <source>
        <dbReference type="Proteomes" id="UP001147700"/>
    </source>
</evidence>
<dbReference type="NCBIfam" id="TIGR02937">
    <property type="entry name" value="sigma70-ECF"/>
    <property type="match status" value="1"/>
</dbReference>
<dbReference type="EMBL" id="JAPCID010000045">
    <property type="protein sequence ID" value="MDA0140807.1"/>
    <property type="molecule type" value="Genomic_DNA"/>
</dbReference>
<keyword evidence="3" id="KW-0805">Transcription regulation</keyword>
<comment type="subunit">
    <text evidence="2">Interacts transiently with the RNA polymerase catalytic core formed by RpoA, RpoB, RpoC and RpoZ (2 alpha, 1 beta, 1 beta' and 1 omega subunit) to form the RNA polymerase holoenzyme that can initiate transcription.</text>
</comment>
<name>A0ABT4RQM7_9ACTN</name>
<dbReference type="EC" id="2.7.7.6" evidence="9"/>
<dbReference type="Proteomes" id="UP001147700">
    <property type="component" value="Unassembled WGS sequence"/>
</dbReference>
<evidence type="ECO:0000256" key="1">
    <source>
        <dbReference type="ARBA" id="ARBA00010641"/>
    </source>
</evidence>
<feature type="domain" description="RNA polymerase sigma-70 region 2" evidence="6">
    <location>
        <begin position="46"/>
        <end position="113"/>
    </location>
</feature>
<dbReference type="CDD" id="cd06171">
    <property type="entry name" value="Sigma70_r4"/>
    <property type="match status" value="1"/>
</dbReference>
<evidence type="ECO:0000256" key="5">
    <source>
        <dbReference type="ARBA" id="ARBA00023163"/>
    </source>
</evidence>
<dbReference type="RefSeq" id="WP_270006680.1">
    <property type="nucleotide sequence ID" value="NZ_JAPCID010000045.1"/>
</dbReference>
<accession>A0ABT4RQM7</accession>
<dbReference type="SUPFAM" id="SSF88946">
    <property type="entry name" value="Sigma2 domain of RNA polymerase sigma factors"/>
    <property type="match status" value="1"/>
</dbReference>
<dbReference type="PANTHER" id="PTHR43133">
    <property type="entry name" value="RNA POLYMERASE ECF-TYPE SIGMA FACTO"/>
    <property type="match status" value="1"/>
</dbReference>
<protein>
    <submittedName>
        <fullName evidence="9">RNA polymerase subunit sigma-70</fullName>
        <ecNumber evidence="9">2.7.7.6</ecNumber>
    </submittedName>
</protein>
<keyword evidence="10" id="KW-1185">Reference proteome</keyword>
<dbReference type="InterPro" id="IPR013325">
    <property type="entry name" value="RNA_pol_sigma_r2"/>
</dbReference>
<keyword evidence="9" id="KW-0548">Nucleotidyltransferase</keyword>
<comment type="caution">
    <text evidence="9">The sequence shown here is derived from an EMBL/GenBank/DDBJ whole genome shotgun (WGS) entry which is preliminary data.</text>
</comment>
<feature type="domain" description="RNA polymerase sigma factor 70 region 4 type 2" evidence="7">
    <location>
        <begin position="159"/>
        <end position="210"/>
    </location>
</feature>
<organism evidence="9 10">
    <name type="scientific">Solirubrobacter deserti</name>
    <dbReference type="NCBI Taxonomy" id="2282478"/>
    <lineage>
        <taxon>Bacteria</taxon>
        <taxon>Bacillati</taxon>
        <taxon>Actinomycetota</taxon>
        <taxon>Thermoleophilia</taxon>
        <taxon>Solirubrobacterales</taxon>
        <taxon>Solirubrobacteraceae</taxon>
        <taxon>Solirubrobacter</taxon>
    </lineage>
</organism>
<dbReference type="SUPFAM" id="SSF88659">
    <property type="entry name" value="Sigma3 and sigma4 domains of RNA polymerase sigma factors"/>
    <property type="match status" value="1"/>
</dbReference>
<evidence type="ECO:0000259" key="8">
    <source>
        <dbReference type="Pfam" id="PF12680"/>
    </source>
</evidence>
<dbReference type="Pfam" id="PF12680">
    <property type="entry name" value="SnoaL_2"/>
    <property type="match status" value="1"/>
</dbReference>
<dbReference type="InterPro" id="IPR014305">
    <property type="entry name" value="RNA_pol_sigma-G_actinobac"/>
</dbReference>
<dbReference type="GO" id="GO:0003899">
    <property type="term" value="F:DNA-directed RNA polymerase activity"/>
    <property type="evidence" value="ECO:0007669"/>
    <property type="project" value="UniProtKB-EC"/>
</dbReference>